<dbReference type="Gene3D" id="1.10.8.60">
    <property type="match status" value="1"/>
</dbReference>
<feature type="transmembrane region" description="Helical" evidence="1">
    <location>
        <begin position="197"/>
        <end position="216"/>
    </location>
</feature>
<reference evidence="3" key="1">
    <citation type="journal article" date="2019" name="Sci. Rep.">
        <title>Draft genome of Tanacetum cinerariifolium, the natural source of mosquito coil.</title>
        <authorList>
            <person name="Yamashiro T."/>
            <person name="Shiraishi A."/>
            <person name="Satake H."/>
            <person name="Nakayama K."/>
        </authorList>
    </citation>
    <scope>NUCLEOTIDE SEQUENCE</scope>
</reference>
<dbReference type="EMBL" id="BKCJ010001791">
    <property type="protein sequence ID" value="GEU44043.1"/>
    <property type="molecule type" value="Genomic_DNA"/>
</dbReference>
<dbReference type="AlphaFoldDB" id="A0A6L2K3W4"/>
<dbReference type="InterPro" id="IPR055278">
    <property type="entry name" value="CDC48c"/>
</dbReference>
<dbReference type="Gene3D" id="3.40.50.300">
    <property type="entry name" value="P-loop containing nucleotide triphosphate hydrolases"/>
    <property type="match status" value="1"/>
</dbReference>
<dbReference type="InterPro" id="IPR003959">
    <property type="entry name" value="ATPase_AAA_core"/>
</dbReference>
<dbReference type="InterPro" id="IPR027417">
    <property type="entry name" value="P-loop_NTPase"/>
</dbReference>
<comment type="caution">
    <text evidence="3">The sequence shown here is derived from an EMBL/GenBank/DDBJ whole genome shotgun (WGS) entry which is preliminary data.</text>
</comment>
<keyword evidence="1" id="KW-1133">Transmembrane helix</keyword>
<evidence type="ECO:0000256" key="1">
    <source>
        <dbReference type="SAM" id="Phobius"/>
    </source>
</evidence>
<dbReference type="GO" id="GO:0016887">
    <property type="term" value="F:ATP hydrolysis activity"/>
    <property type="evidence" value="ECO:0007669"/>
    <property type="project" value="InterPro"/>
</dbReference>
<organism evidence="3">
    <name type="scientific">Tanacetum cinerariifolium</name>
    <name type="common">Dalmatian daisy</name>
    <name type="synonym">Chrysanthemum cinerariifolium</name>
    <dbReference type="NCBI Taxonomy" id="118510"/>
    <lineage>
        <taxon>Eukaryota</taxon>
        <taxon>Viridiplantae</taxon>
        <taxon>Streptophyta</taxon>
        <taxon>Embryophyta</taxon>
        <taxon>Tracheophyta</taxon>
        <taxon>Spermatophyta</taxon>
        <taxon>Magnoliopsida</taxon>
        <taxon>eudicotyledons</taxon>
        <taxon>Gunneridae</taxon>
        <taxon>Pentapetalae</taxon>
        <taxon>asterids</taxon>
        <taxon>campanulids</taxon>
        <taxon>Asterales</taxon>
        <taxon>Asteraceae</taxon>
        <taxon>Asteroideae</taxon>
        <taxon>Anthemideae</taxon>
        <taxon>Anthemidinae</taxon>
        <taxon>Tanacetum</taxon>
    </lineage>
</organism>
<feature type="transmembrane region" description="Helical" evidence="1">
    <location>
        <begin position="167"/>
        <end position="191"/>
    </location>
</feature>
<proteinExistence type="predicted"/>
<dbReference type="Pfam" id="PF00004">
    <property type="entry name" value="AAA"/>
    <property type="match status" value="1"/>
</dbReference>
<keyword evidence="1" id="KW-0812">Transmembrane</keyword>
<evidence type="ECO:0000313" key="3">
    <source>
        <dbReference type="EMBL" id="GEU44043.1"/>
    </source>
</evidence>
<feature type="domain" description="ATPase AAA-type core" evidence="2">
    <location>
        <begin position="116"/>
        <end position="152"/>
    </location>
</feature>
<sequence>MKEKDLEGYIDLEKISRATSGFVEADLVALVDKASNIALNRIIDGTEMGVSIKNADTKEKKTGGKTWHEVLKRWENSASQCQILSPLLKDKDSRVFQISSGKTLEEDGTYLETRFLLYRPPGYRKTLIAEAVANEARANFIHIMGASFTQGMVSSIPIGGSISPEGFLLLIMLLVVIIIAVVIVVVILIVVVAIVRVVIVVAIIGVVVVVGGVFIIKLSFGALCRIVFYYLIHQPLGYIDSFLESLRL</sequence>
<dbReference type="GO" id="GO:0005524">
    <property type="term" value="F:ATP binding"/>
    <property type="evidence" value="ECO:0007669"/>
    <property type="project" value="InterPro"/>
</dbReference>
<evidence type="ECO:0000259" key="2">
    <source>
        <dbReference type="Pfam" id="PF00004"/>
    </source>
</evidence>
<accession>A0A6L2K3W4</accession>
<protein>
    <recommendedName>
        <fullName evidence="2">ATPase AAA-type core domain-containing protein</fullName>
    </recommendedName>
</protein>
<gene>
    <name evidence="3" type="ORF">Tci_016021</name>
</gene>
<dbReference type="PANTHER" id="PTHR48470:SF1">
    <property type="entry name" value="CELL DIVISION CONTROL PROTEIN 48 C ISOFORM 1"/>
    <property type="match status" value="1"/>
</dbReference>
<name>A0A6L2K3W4_TANCI</name>
<dbReference type="PANTHER" id="PTHR48470">
    <property type="entry name" value="CELL DIVISION CONTROL PROTEIN 48 C ISOFORM 1"/>
    <property type="match status" value="1"/>
</dbReference>
<keyword evidence="1" id="KW-0472">Membrane</keyword>